<evidence type="ECO:0000313" key="1">
    <source>
        <dbReference type="EMBL" id="KAH7837182.1"/>
    </source>
</evidence>
<comment type="caution">
    <text evidence="1">The sequence shown here is derived from an EMBL/GenBank/DDBJ whole genome shotgun (WGS) entry which is preliminary data.</text>
</comment>
<dbReference type="Proteomes" id="UP000828048">
    <property type="component" value="Chromosome 6"/>
</dbReference>
<keyword evidence="2" id="KW-1185">Reference proteome</keyword>
<sequence length="169" mass="20054">MATQVFELCNKIRKRRTNLFGLRTFASLWAGLWFLNRRLYKEYEEKRALVQIIFSVIFAFSSDLPLVDEEDKSTSSRCSENLFFFVCSGFCTPHSQSETRALRSFASRLSPVFRYYLSYVCIYAMHIISNLFCPLQETLLRKNQRIMKKIEEQELEEAQALFQRLNEKK</sequence>
<dbReference type="EMBL" id="CM037156">
    <property type="protein sequence ID" value="KAH7837182.1"/>
    <property type="molecule type" value="Genomic_DNA"/>
</dbReference>
<proteinExistence type="predicted"/>
<gene>
    <name evidence="1" type="ORF">Vadar_010726</name>
</gene>
<name>A0ACB7X8U2_9ERIC</name>
<accession>A0ACB7X8U2</accession>
<protein>
    <submittedName>
        <fullName evidence="1">Uncharacterized protein</fullName>
    </submittedName>
</protein>
<organism evidence="1 2">
    <name type="scientific">Vaccinium darrowii</name>
    <dbReference type="NCBI Taxonomy" id="229202"/>
    <lineage>
        <taxon>Eukaryota</taxon>
        <taxon>Viridiplantae</taxon>
        <taxon>Streptophyta</taxon>
        <taxon>Embryophyta</taxon>
        <taxon>Tracheophyta</taxon>
        <taxon>Spermatophyta</taxon>
        <taxon>Magnoliopsida</taxon>
        <taxon>eudicotyledons</taxon>
        <taxon>Gunneridae</taxon>
        <taxon>Pentapetalae</taxon>
        <taxon>asterids</taxon>
        <taxon>Ericales</taxon>
        <taxon>Ericaceae</taxon>
        <taxon>Vaccinioideae</taxon>
        <taxon>Vaccinieae</taxon>
        <taxon>Vaccinium</taxon>
    </lineage>
</organism>
<evidence type="ECO:0000313" key="2">
    <source>
        <dbReference type="Proteomes" id="UP000828048"/>
    </source>
</evidence>
<reference evidence="1 2" key="1">
    <citation type="journal article" date="2021" name="Hortic Res">
        <title>High-quality reference genome and annotation aids understanding of berry development for evergreen blueberry (Vaccinium darrowii).</title>
        <authorList>
            <person name="Yu J."/>
            <person name="Hulse-Kemp A.M."/>
            <person name="Babiker E."/>
            <person name="Staton M."/>
        </authorList>
    </citation>
    <scope>NUCLEOTIDE SEQUENCE [LARGE SCALE GENOMIC DNA]</scope>
    <source>
        <strain evidence="2">cv. NJ 8807/NJ 8810</strain>
        <tissue evidence="1">Young leaf</tissue>
    </source>
</reference>